<dbReference type="RefSeq" id="WP_013370275.1">
    <property type="nucleotide sequence ID" value="NC_014622.2"/>
</dbReference>
<dbReference type="InterPro" id="IPR041129">
    <property type="entry name" value="CdiI_2"/>
</dbReference>
<protein>
    <recommendedName>
        <fullName evidence="1">CdiI immunity protein domain-containing protein</fullName>
    </recommendedName>
</protein>
<organism evidence="2 3">
    <name type="scientific">Paenibacillus polymyxa (strain SC2)</name>
    <name type="common">Bacillus polymyxa</name>
    <dbReference type="NCBI Taxonomy" id="886882"/>
    <lineage>
        <taxon>Bacteria</taxon>
        <taxon>Bacillati</taxon>
        <taxon>Bacillota</taxon>
        <taxon>Bacilli</taxon>
        <taxon>Bacillales</taxon>
        <taxon>Paenibacillaceae</taxon>
        <taxon>Paenibacillus</taxon>
    </lineage>
</organism>
<evidence type="ECO:0000313" key="3">
    <source>
        <dbReference type="Proteomes" id="UP000006868"/>
    </source>
</evidence>
<dbReference type="HOGENOM" id="CLU_2383403_0_0_9"/>
<dbReference type="Pfam" id="PF18593">
    <property type="entry name" value="CdiI_2"/>
    <property type="match status" value="1"/>
</dbReference>
<accession>E3EIL0</accession>
<proteinExistence type="predicted"/>
<dbReference type="OrthoDB" id="2645026at2"/>
<dbReference type="EMBL" id="CP002213">
    <property type="protein sequence ID" value="ADO55648.1"/>
    <property type="molecule type" value="Genomic_DNA"/>
</dbReference>
<dbReference type="KEGG" id="ppm:PPSC2_07915"/>
<dbReference type="Proteomes" id="UP000006868">
    <property type="component" value="Chromosome"/>
</dbReference>
<reference evidence="2 3" key="1">
    <citation type="journal article" date="2011" name="J. Bacteriol.">
        <title>Complete genome sequence of Paenibacillus polymyxa SC2, a strain of plant growth-promoting Rhizobacterium with broad-spectrum antimicrobial activity.</title>
        <authorList>
            <person name="Ma M."/>
            <person name="Wang C."/>
            <person name="Ding Y."/>
            <person name="Li L."/>
            <person name="Shen D."/>
            <person name="Jiang X."/>
            <person name="Guan D."/>
            <person name="Cao F."/>
            <person name="Chen H."/>
            <person name="Feng R."/>
            <person name="Wang X."/>
            <person name="Ge Y."/>
            <person name="Yao L."/>
            <person name="Bing X."/>
            <person name="Yang X."/>
            <person name="Li J."/>
            <person name="Du B."/>
        </authorList>
    </citation>
    <scope>NUCLEOTIDE SEQUENCE [LARGE SCALE GENOMIC DNA]</scope>
    <source>
        <strain evidence="2 3">SC2</strain>
    </source>
</reference>
<dbReference type="AlphaFoldDB" id="E3EIL0"/>
<dbReference type="PATRIC" id="fig|886882.15.peg.1657"/>
<sequence>MKKNASLKHKYMEQEVSYENLKYFIESYFNWSMDFADLENLIEEFKSRELPAYVEGLTQEIEVINELKNWDNVQEFVYLYGQRNLNIKKIECIIELLLTKLHGDK</sequence>
<evidence type="ECO:0000259" key="1">
    <source>
        <dbReference type="Pfam" id="PF18593"/>
    </source>
</evidence>
<feature type="domain" description="CdiI immunity protein" evidence="1">
    <location>
        <begin position="18"/>
        <end position="81"/>
    </location>
</feature>
<gene>
    <name evidence="2" type="ORF">PPSC2_07915</name>
</gene>
<name>E3EIL0_PAEPS</name>
<evidence type="ECO:0000313" key="2">
    <source>
        <dbReference type="EMBL" id="ADO55648.1"/>
    </source>
</evidence>